<proteinExistence type="predicted"/>
<feature type="chain" id="PRO_5047228605" evidence="2">
    <location>
        <begin position="26"/>
        <end position="383"/>
    </location>
</feature>
<dbReference type="EMBL" id="JBBKTX010000003">
    <property type="protein sequence ID" value="MFK4751508.1"/>
    <property type="molecule type" value="Genomic_DNA"/>
</dbReference>
<organism evidence="4 5">
    <name type="scientific">Oceanobacter antarcticus</name>
    <dbReference type="NCBI Taxonomy" id="3133425"/>
    <lineage>
        <taxon>Bacteria</taxon>
        <taxon>Pseudomonadati</taxon>
        <taxon>Pseudomonadota</taxon>
        <taxon>Gammaproteobacteria</taxon>
        <taxon>Oceanospirillales</taxon>
        <taxon>Oceanospirillaceae</taxon>
        <taxon>Oceanobacter</taxon>
    </lineage>
</organism>
<evidence type="ECO:0000256" key="1">
    <source>
        <dbReference type="SAM" id="Coils"/>
    </source>
</evidence>
<accession>A0ABW8NEX8</accession>
<keyword evidence="1" id="KW-0175">Coiled coil</keyword>
<feature type="signal peptide" evidence="2">
    <location>
        <begin position="1"/>
        <end position="25"/>
    </location>
</feature>
<evidence type="ECO:0000256" key="2">
    <source>
        <dbReference type="SAM" id="SignalP"/>
    </source>
</evidence>
<evidence type="ECO:0000313" key="5">
    <source>
        <dbReference type="Proteomes" id="UP001620597"/>
    </source>
</evidence>
<dbReference type="InterPro" id="IPR050570">
    <property type="entry name" value="Cell_wall_metabolism_enzyme"/>
</dbReference>
<comment type="caution">
    <text evidence="4">The sequence shown here is derived from an EMBL/GenBank/DDBJ whole genome shotgun (WGS) entry which is preliminary data.</text>
</comment>
<dbReference type="Gene3D" id="6.10.250.3150">
    <property type="match status" value="1"/>
</dbReference>
<dbReference type="SUPFAM" id="SSF51261">
    <property type="entry name" value="Duplicated hybrid motif"/>
    <property type="match status" value="1"/>
</dbReference>
<gene>
    <name evidence="4" type="ORF">WG929_03695</name>
</gene>
<dbReference type="PANTHER" id="PTHR21666:SF270">
    <property type="entry name" value="MUREIN HYDROLASE ACTIVATOR ENVC"/>
    <property type="match status" value="1"/>
</dbReference>
<sequence length="383" mass="43472">MKTPTLSSLLRACLLSLAAVFPVAAEESGDAAKLQALKQDIAKLQQWLNQASAEHSKLAESLRSTDQDIGALSRKIEETRRLLQEEQDRLKKLRQDQAQLDELRTGHTARLTEQVLAAYRLGGDSPIKMLLNQDDPQQAQRMLTYFSYFNRARMDEIHHTLSELARLEHIADAIVAQEQQLQATQQSLDQKNSRLNEQKQKQNKLLAQLNQQMSSEKTRLAQKQADRKRLEALFDEVQTLVEKSPRKQDVRPFKVLKHQLPRPLAGRIIAAYGNPNTEGVGRWEGWLIAAPEGTSIRAVHHGRVVYSDWLRGFGLLMILDHGDGYMTLYAHNQTLMYDVGAWVNQGDVIGAVGRSGGLQEPRLYFEIRYRGKPQDPSAWLVKK</sequence>
<name>A0ABW8NEX8_9GAMM</name>
<dbReference type="Gene3D" id="2.70.70.10">
    <property type="entry name" value="Glucose Permease (Domain IIA)"/>
    <property type="match status" value="1"/>
</dbReference>
<dbReference type="RefSeq" id="WP_416204960.1">
    <property type="nucleotide sequence ID" value="NZ_JBBKTX010000003.1"/>
</dbReference>
<feature type="domain" description="M23ase beta-sheet core" evidence="3">
    <location>
        <begin position="283"/>
        <end position="376"/>
    </location>
</feature>
<dbReference type="CDD" id="cd12797">
    <property type="entry name" value="M23_peptidase"/>
    <property type="match status" value="1"/>
</dbReference>
<evidence type="ECO:0000313" key="4">
    <source>
        <dbReference type="EMBL" id="MFK4751508.1"/>
    </source>
</evidence>
<keyword evidence="5" id="KW-1185">Reference proteome</keyword>
<feature type="coiled-coil region" evidence="1">
    <location>
        <begin position="34"/>
        <end position="103"/>
    </location>
</feature>
<protein>
    <submittedName>
        <fullName evidence="4">Peptidoglycan DD-metalloendopeptidase family protein</fullName>
    </submittedName>
</protein>
<dbReference type="PANTHER" id="PTHR21666">
    <property type="entry name" value="PEPTIDASE-RELATED"/>
    <property type="match status" value="1"/>
</dbReference>
<keyword evidence="2" id="KW-0732">Signal</keyword>
<dbReference type="Proteomes" id="UP001620597">
    <property type="component" value="Unassembled WGS sequence"/>
</dbReference>
<dbReference type="InterPro" id="IPR016047">
    <property type="entry name" value="M23ase_b-sheet_dom"/>
</dbReference>
<feature type="coiled-coil region" evidence="1">
    <location>
        <begin position="174"/>
        <end position="240"/>
    </location>
</feature>
<dbReference type="Pfam" id="PF01551">
    <property type="entry name" value="Peptidase_M23"/>
    <property type="match status" value="1"/>
</dbReference>
<reference evidence="4 5" key="1">
    <citation type="submission" date="2024-03" db="EMBL/GenBank/DDBJ databases">
        <title>High-quality draft genome sequence of Oceanobacter sp. wDCs-4.</title>
        <authorList>
            <person name="Dong C."/>
        </authorList>
    </citation>
    <scope>NUCLEOTIDE SEQUENCE [LARGE SCALE GENOMIC DNA]</scope>
    <source>
        <strain evidence="5">wDCs-4</strain>
    </source>
</reference>
<dbReference type="InterPro" id="IPR011055">
    <property type="entry name" value="Dup_hybrid_motif"/>
</dbReference>
<evidence type="ECO:0000259" key="3">
    <source>
        <dbReference type="Pfam" id="PF01551"/>
    </source>
</evidence>